<protein>
    <recommendedName>
        <fullName evidence="3">DUF2116 family Zn-ribbon domain-containing protein</fullName>
    </recommendedName>
</protein>
<keyword evidence="2" id="KW-1185">Reference proteome</keyword>
<evidence type="ECO:0000313" key="2">
    <source>
        <dbReference type="Proteomes" id="UP001495910"/>
    </source>
</evidence>
<dbReference type="Proteomes" id="UP001495910">
    <property type="component" value="Unassembled WGS sequence"/>
</dbReference>
<dbReference type="RefSeq" id="WP_342831636.1">
    <property type="nucleotide sequence ID" value="NZ_JBANDC010000028.1"/>
</dbReference>
<comment type="caution">
    <text evidence="1">The sequence shown here is derived from an EMBL/GenBank/DDBJ whole genome shotgun (WGS) entry which is preliminary data.</text>
</comment>
<dbReference type="EMBL" id="JBANDC010000028">
    <property type="protein sequence ID" value="MEM4990629.1"/>
    <property type="molecule type" value="Genomic_DNA"/>
</dbReference>
<gene>
    <name evidence="1" type="ORF">V8G57_24790</name>
</gene>
<accession>A0ABU9Q2Y9</accession>
<reference evidence="1 2" key="1">
    <citation type="submission" date="2024-02" db="EMBL/GenBank/DDBJ databases">
        <title>Draft genome sequence of Collimonas sp. strain H4R21, an effective mineral-weathering bacterial strain isolated from the beech rhizosphere.</title>
        <authorList>
            <person name="Morin E."/>
            <person name="Uroz S."/>
            <person name="Leveau J.H.J."/>
            <person name="Kumar R."/>
            <person name="Rey M.W."/>
            <person name="Pham J."/>
        </authorList>
    </citation>
    <scope>NUCLEOTIDE SEQUENCE [LARGE SCALE GENOMIC DNA]</scope>
    <source>
        <strain evidence="1 2">H4R21</strain>
    </source>
</reference>
<sequence>MSDIADRAGWRIEKDIQNARAYVRKQAILESDGRCHFCDELIAHALQFCNVDCRDDYEKQQAALQRAGRRVD</sequence>
<evidence type="ECO:0000313" key="1">
    <source>
        <dbReference type="EMBL" id="MEM4990629.1"/>
    </source>
</evidence>
<evidence type="ECO:0008006" key="3">
    <source>
        <dbReference type="Google" id="ProtNLM"/>
    </source>
</evidence>
<organism evidence="1 2">
    <name type="scientific">Collimonas rhizosphaerae</name>
    <dbReference type="NCBI Taxonomy" id="3126357"/>
    <lineage>
        <taxon>Bacteria</taxon>
        <taxon>Pseudomonadati</taxon>
        <taxon>Pseudomonadota</taxon>
        <taxon>Betaproteobacteria</taxon>
        <taxon>Burkholderiales</taxon>
        <taxon>Oxalobacteraceae</taxon>
        <taxon>Collimonas</taxon>
    </lineage>
</organism>
<name>A0ABU9Q2Y9_9BURK</name>
<proteinExistence type="predicted"/>